<accession>R8BKT7</accession>
<dbReference type="AlphaFoldDB" id="R8BKT7"/>
<organism evidence="7 8">
    <name type="scientific">Phaeoacremonium minimum (strain UCR-PA7)</name>
    <name type="common">Esca disease fungus</name>
    <name type="synonym">Togninia minima</name>
    <dbReference type="NCBI Taxonomy" id="1286976"/>
    <lineage>
        <taxon>Eukaryota</taxon>
        <taxon>Fungi</taxon>
        <taxon>Dikarya</taxon>
        <taxon>Ascomycota</taxon>
        <taxon>Pezizomycotina</taxon>
        <taxon>Sordariomycetes</taxon>
        <taxon>Sordariomycetidae</taxon>
        <taxon>Togniniales</taxon>
        <taxon>Togniniaceae</taxon>
        <taxon>Phaeoacremonium</taxon>
    </lineage>
</organism>
<comment type="similarity">
    <text evidence="2">Belongs to the archaeal/bacterial/fungal opsin family.</text>
</comment>
<feature type="transmembrane region" description="Helical" evidence="6">
    <location>
        <begin position="105"/>
        <end position="123"/>
    </location>
</feature>
<dbReference type="SMART" id="SM01021">
    <property type="entry name" value="Bac_rhodopsin"/>
    <property type="match status" value="1"/>
</dbReference>
<dbReference type="GO" id="GO:0005886">
    <property type="term" value="C:plasma membrane"/>
    <property type="evidence" value="ECO:0007669"/>
    <property type="project" value="TreeGrafter"/>
</dbReference>
<feature type="transmembrane region" description="Helical" evidence="6">
    <location>
        <begin position="223"/>
        <end position="245"/>
    </location>
</feature>
<dbReference type="GeneID" id="19324927"/>
<keyword evidence="5 6" id="KW-0472">Membrane</keyword>
<dbReference type="HOGENOM" id="CLU_054785_2_0_1"/>
<evidence type="ECO:0000256" key="4">
    <source>
        <dbReference type="ARBA" id="ARBA00022989"/>
    </source>
</evidence>
<dbReference type="PANTHER" id="PTHR28286:SF1">
    <property type="entry name" value="30 KDA HEAT SHOCK PROTEIN-RELATED"/>
    <property type="match status" value="1"/>
</dbReference>
<dbReference type="KEGG" id="tmn:UCRPA7_4472"/>
<dbReference type="Gene3D" id="1.20.1070.10">
    <property type="entry name" value="Rhodopsin 7-helix transmembrane proteins"/>
    <property type="match status" value="1"/>
</dbReference>
<dbReference type="Proteomes" id="UP000014074">
    <property type="component" value="Unassembled WGS sequence"/>
</dbReference>
<feature type="transmembrane region" description="Helical" evidence="6">
    <location>
        <begin position="190"/>
        <end position="211"/>
    </location>
</feature>
<evidence type="ECO:0000256" key="2">
    <source>
        <dbReference type="ARBA" id="ARBA00008130"/>
    </source>
</evidence>
<reference evidence="8" key="1">
    <citation type="journal article" date="2013" name="Genome Announc.">
        <title>Draft genome sequence of the ascomycete Phaeoacremonium aleophilum strain UCR-PA7, a causal agent of the esca disease complex in grapevines.</title>
        <authorList>
            <person name="Blanco-Ulate B."/>
            <person name="Rolshausen P."/>
            <person name="Cantu D."/>
        </authorList>
    </citation>
    <scope>NUCLEOTIDE SEQUENCE [LARGE SCALE GENOMIC DNA]</scope>
    <source>
        <strain evidence="8">UCR-PA7</strain>
    </source>
</reference>
<dbReference type="RefSeq" id="XP_007915187.1">
    <property type="nucleotide sequence ID" value="XM_007916996.1"/>
</dbReference>
<keyword evidence="4 6" id="KW-1133">Transmembrane helix</keyword>
<name>R8BKT7_PHAM7</name>
<gene>
    <name evidence="7" type="ORF">UCRPA7_4472</name>
</gene>
<dbReference type="PANTHER" id="PTHR28286">
    <property type="match status" value="1"/>
</dbReference>
<feature type="transmembrane region" description="Helical" evidence="6">
    <location>
        <begin position="130"/>
        <end position="150"/>
    </location>
</feature>
<protein>
    <submittedName>
        <fullName evidence="7">Putative heat shock protein 30 protein</fullName>
    </submittedName>
</protein>
<sequence length="292" mass="31810">MGLILLRDNDALDVNPPAGEIHLSTHGSDWLWAVTAIYVVSFLAFFALSFVARSGEKIFHYLFTIGLLAGSIAYFAMASDLAWSVVQQTNSLGEGATRQIFFAKYVYWVIEFPVVTIALGLLSGVSWATIFFNIGLAWTWILSYLFSAYTETNYKWGFYAFGTVAYLLLAFQTLAGGHRGATRVGVTRDHTVLAGWVNLLWLLYPIAFGVSDGGNKIKVTAGFIFFGILDVLLLPVTAFCVLFLARHWDYGRLNLAFTQYGRVATAPGTYPEKAATAPAGGPVAAEPAAATV</sequence>
<evidence type="ECO:0000256" key="1">
    <source>
        <dbReference type="ARBA" id="ARBA00004141"/>
    </source>
</evidence>
<proteinExistence type="inferred from homology"/>
<keyword evidence="3 6" id="KW-0812">Transmembrane</keyword>
<dbReference type="InterPro" id="IPR001425">
    <property type="entry name" value="Arc/bac/fun_rhodopsins"/>
</dbReference>
<evidence type="ECO:0000256" key="6">
    <source>
        <dbReference type="SAM" id="Phobius"/>
    </source>
</evidence>
<dbReference type="PRINTS" id="PR00251">
    <property type="entry name" value="BACTRLOPSIN"/>
</dbReference>
<dbReference type="GO" id="GO:0005783">
    <property type="term" value="C:endoplasmic reticulum"/>
    <property type="evidence" value="ECO:0007669"/>
    <property type="project" value="TreeGrafter"/>
</dbReference>
<evidence type="ECO:0000313" key="8">
    <source>
        <dbReference type="Proteomes" id="UP000014074"/>
    </source>
</evidence>
<keyword evidence="7" id="KW-0346">Stress response</keyword>
<dbReference type="EMBL" id="KB933118">
    <property type="protein sequence ID" value="EOO00026.1"/>
    <property type="molecule type" value="Genomic_DNA"/>
</dbReference>
<feature type="transmembrane region" description="Helical" evidence="6">
    <location>
        <begin position="156"/>
        <end position="178"/>
    </location>
</feature>
<dbReference type="SUPFAM" id="SSF81321">
    <property type="entry name" value="Family A G protein-coupled receptor-like"/>
    <property type="match status" value="1"/>
</dbReference>
<feature type="transmembrane region" description="Helical" evidence="6">
    <location>
        <begin position="30"/>
        <end position="51"/>
    </location>
</feature>
<evidence type="ECO:0000256" key="3">
    <source>
        <dbReference type="ARBA" id="ARBA00022692"/>
    </source>
</evidence>
<evidence type="ECO:0000256" key="5">
    <source>
        <dbReference type="ARBA" id="ARBA00023136"/>
    </source>
</evidence>
<dbReference type="eggNOG" id="ENOG502QQVQ">
    <property type="taxonomic scope" value="Eukaryota"/>
</dbReference>
<evidence type="ECO:0000313" key="7">
    <source>
        <dbReference type="EMBL" id="EOO00026.1"/>
    </source>
</evidence>
<dbReference type="OrthoDB" id="536545at2759"/>
<comment type="subcellular location">
    <subcellularLocation>
        <location evidence="1">Membrane</location>
        <topology evidence="1">Multi-pass membrane protein</topology>
    </subcellularLocation>
</comment>
<dbReference type="CDD" id="cd15239">
    <property type="entry name" value="7tm_YRO2_fungal-like"/>
    <property type="match status" value="1"/>
</dbReference>
<feature type="transmembrane region" description="Helical" evidence="6">
    <location>
        <begin position="58"/>
        <end position="77"/>
    </location>
</feature>
<keyword evidence="8" id="KW-1185">Reference proteome</keyword>
<dbReference type="InterPro" id="IPR043476">
    <property type="entry name" value="Yro2-like_7TM"/>
</dbReference>